<dbReference type="PROSITE" id="PS50106">
    <property type="entry name" value="PDZ"/>
    <property type="match status" value="1"/>
</dbReference>
<evidence type="ECO:0000256" key="2">
    <source>
        <dbReference type="ARBA" id="ARBA00022670"/>
    </source>
</evidence>
<dbReference type="SMART" id="SM00228">
    <property type="entry name" value="PDZ"/>
    <property type="match status" value="1"/>
</dbReference>
<proteinExistence type="inferred from homology"/>
<evidence type="ECO:0000256" key="5">
    <source>
        <dbReference type="RuleBase" id="RU004404"/>
    </source>
</evidence>
<dbReference type="Gene3D" id="3.90.226.10">
    <property type="entry name" value="2-enoyl-CoA Hydratase, Chain A, domain 1"/>
    <property type="match status" value="1"/>
</dbReference>
<dbReference type="AlphaFoldDB" id="A0A2H0UIW3"/>
<dbReference type="GO" id="GO:0008236">
    <property type="term" value="F:serine-type peptidase activity"/>
    <property type="evidence" value="ECO:0007669"/>
    <property type="project" value="UniProtKB-KW"/>
</dbReference>
<dbReference type="SUPFAM" id="SSF50156">
    <property type="entry name" value="PDZ domain-like"/>
    <property type="match status" value="1"/>
</dbReference>
<dbReference type="InterPro" id="IPR036034">
    <property type="entry name" value="PDZ_sf"/>
</dbReference>
<evidence type="ECO:0000256" key="3">
    <source>
        <dbReference type="ARBA" id="ARBA00022801"/>
    </source>
</evidence>
<dbReference type="InterPro" id="IPR041489">
    <property type="entry name" value="PDZ_6"/>
</dbReference>
<gene>
    <name evidence="8" type="ORF">COU13_01470</name>
</gene>
<dbReference type="SMART" id="SM00245">
    <property type="entry name" value="TSPc"/>
    <property type="match status" value="1"/>
</dbReference>
<dbReference type="GO" id="GO:0007165">
    <property type="term" value="P:signal transduction"/>
    <property type="evidence" value="ECO:0007669"/>
    <property type="project" value="TreeGrafter"/>
</dbReference>
<evidence type="ECO:0000313" key="9">
    <source>
        <dbReference type="Proteomes" id="UP000230706"/>
    </source>
</evidence>
<dbReference type="FunFam" id="2.30.42.10:FF:000063">
    <property type="entry name" value="Peptidase, S41 family"/>
    <property type="match status" value="1"/>
</dbReference>
<dbReference type="NCBIfam" id="TIGR00225">
    <property type="entry name" value="prc"/>
    <property type="match status" value="1"/>
</dbReference>
<keyword evidence="3 5" id="KW-0378">Hydrolase</keyword>
<keyword evidence="4 5" id="KW-0720">Serine protease</keyword>
<dbReference type="InterPro" id="IPR005151">
    <property type="entry name" value="Tail-specific_protease"/>
</dbReference>
<evidence type="ECO:0000313" key="8">
    <source>
        <dbReference type="EMBL" id="PIR86339.1"/>
    </source>
</evidence>
<sequence length="422" mass="44634">MEEKSTQKINLISAIVISGIAILVAFGGGVILGGKGAGIPGMSAFASDAILNNHMPAGVDFSPVWKAWEVIDEKYVATKTEVSTTSDPTGFGDPQRRVWGMIQGLAGSLDDPYTVFLPPRDAEIFTDDISGEFQGVGMEIAIRNGVLTVVSPLKGTPAFNAGIKSADIILSIDGVSSRGIDISDAVSRIRGPKGSIVILEIVREGVADSFEIEVTRDTITIPTLNHELRGDGIYSIELLNFSAVSPALFQNALRGFVQSGSDKLLLDLRGNPGGFLGASVDIASWFLPTGKVVVTEDYGDKQSPLAHRSKGYNIFNENLKMVILVDGGSASASEILAGALQHYGIATLVGTHTFGKGSVQELVDITSDTSLKITVARWLLPGGDIIPEDGITPDVVVEVTEEDIESGNDPQLERAVEILLGE</sequence>
<dbReference type="CDD" id="cd06782">
    <property type="entry name" value="cpPDZ_CPP-like"/>
    <property type="match status" value="1"/>
</dbReference>
<dbReference type="PANTHER" id="PTHR32060:SF30">
    <property type="entry name" value="CARBOXY-TERMINAL PROCESSING PROTEASE CTPA"/>
    <property type="match status" value="1"/>
</dbReference>
<reference evidence="9" key="1">
    <citation type="submission" date="2017-09" db="EMBL/GenBank/DDBJ databases">
        <title>Depth-based differentiation of microbial function through sediment-hosted aquifers and enrichment of novel symbionts in the deep terrestrial subsurface.</title>
        <authorList>
            <person name="Probst A.J."/>
            <person name="Ladd B."/>
            <person name="Jarett J.K."/>
            <person name="Geller-Mcgrath D.E."/>
            <person name="Sieber C.M.K."/>
            <person name="Emerson J.B."/>
            <person name="Anantharaman K."/>
            <person name="Thomas B.C."/>
            <person name="Malmstrom R."/>
            <person name="Stieglmeier M."/>
            <person name="Klingl A."/>
            <person name="Woyke T."/>
            <person name="Ryan C.M."/>
            <person name="Banfield J.F."/>
        </authorList>
    </citation>
    <scope>NUCLEOTIDE SEQUENCE [LARGE SCALE GENOMIC DNA]</scope>
</reference>
<dbReference type="Pfam" id="PF17820">
    <property type="entry name" value="PDZ_6"/>
    <property type="match status" value="1"/>
</dbReference>
<dbReference type="Gene3D" id="3.30.750.44">
    <property type="match status" value="1"/>
</dbReference>
<accession>A0A2H0UIW3</accession>
<keyword evidence="6" id="KW-1133">Transmembrane helix</keyword>
<dbReference type="Pfam" id="PF03572">
    <property type="entry name" value="Peptidase_S41"/>
    <property type="match status" value="1"/>
</dbReference>
<comment type="similarity">
    <text evidence="1 5">Belongs to the peptidase S41A family.</text>
</comment>
<keyword evidence="6" id="KW-0472">Membrane</keyword>
<protein>
    <recommendedName>
        <fullName evidence="7">PDZ domain-containing protein</fullName>
    </recommendedName>
</protein>
<dbReference type="SUPFAM" id="SSF52096">
    <property type="entry name" value="ClpP/crotonase"/>
    <property type="match status" value="1"/>
</dbReference>
<dbReference type="InterPro" id="IPR029045">
    <property type="entry name" value="ClpP/crotonase-like_dom_sf"/>
</dbReference>
<dbReference type="InterPro" id="IPR001478">
    <property type="entry name" value="PDZ"/>
</dbReference>
<keyword evidence="2 5" id="KW-0645">Protease</keyword>
<evidence type="ECO:0000259" key="7">
    <source>
        <dbReference type="PROSITE" id="PS50106"/>
    </source>
</evidence>
<dbReference type="InterPro" id="IPR004447">
    <property type="entry name" value="Peptidase_S41A"/>
</dbReference>
<dbReference type="EMBL" id="PFBF01000032">
    <property type="protein sequence ID" value="PIR86339.1"/>
    <property type="molecule type" value="Genomic_DNA"/>
</dbReference>
<dbReference type="Proteomes" id="UP000230706">
    <property type="component" value="Unassembled WGS sequence"/>
</dbReference>
<organism evidence="8 9">
    <name type="scientific">Candidatus Kaiserbacteria bacterium CG10_big_fil_rev_8_21_14_0_10_43_70</name>
    <dbReference type="NCBI Taxonomy" id="1974605"/>
    <lineage>
        <taxon>Bacteria</taxon>
        <taxon>Candidatus Kaiseribacteriota</taxon>
    </lineage>
</organism>
<evidence type="ECO:0000256" key="4">
    <source>
        <dbReference type="ARBA" id="ARBA00022825"/>
    </source>
</evidence>
<comment type="caution">
    <text evidence="8">The sequence shown here is derived from an EMBL/GenBank/DDBJ whole genome shotgun (WGS) entry which is preliminary data.</text>
</comment>
<feature type="transmembrane region" description="Helical" evidence="6">
    <location>
        <begin position="12"/>
        <end position="33"/>
    </location>
</feature>
<dbReference type="CDD" id="cd07560">
    <property type="entry name" value="Peptidase_S41_CPP"/>
    <property type="match status" value="1"/>
</dbReference>
<evidence type="ECO:0000256" key="6">
    <source>
        <dbReference type="SAM" id="Phobius"/>
    </source>
</evidence>
<dbReference type="Gene3D" id="2.30.42.10">
    <property type="match status" value="1"/>
</dbReference>
<keyword evidence="6" id="KW-0812">Transmembrane</keyword>
<name>A0A2H0UIW3_9BACT</name>
<dbReference type="GO" id="GO:0006508">
    <property type="term" value="P:proteolysis"/>
    <property type="evidence" value="ECO:0007669"/>
    <property type="project" value="UniProtKB-KW"/>
</dbReference>
<feature type="domain" description="PDZ" evidence="7">
    <location>
        <begin position="130"/>
        <end position="204"/>
    </location>
</feature>
<dbReference type="GO" id="GO:0030288">
    <property type="term" value="C:outer membrane-bounded periplasmic space"/>
    <property type="evidence" value="ECO:0007669"/>
    <property type="project" value="TreeGrafter"/>
</dbReference>
<evidence type="ECO:0000256" key="1">
    <source>
        <dbReference type="ARBA" id="ARBA00009179"/>
    </source>
</evidence>
<dbReference type="PANTHER" id="PTHR32060">
    <property type="entry name" value="TAIL-SPECIFIC PROTEASE"/>
    <property type="match status" value="1"/>
</dbReference>
<dbReference type="GO" id="GO:0004175">
    <property type="term" value="F:endopeptidase activity"/>
    <property type="evidence" value="ECO:0007669"/>
    <property type="project" value="TreeGrafter"/>
</dbReference>